<dbReference type="SUPFAM" id="SSF46785">
    <property type="entry name" value="Winged helix' DNA-binding domain"/>
    <property type="match status" value="1"/>
</dbReference>
<gene>
    <name evidence="3" type="ORF">DN752_20725</name>
</gene>
<dbReference type="OrthoDB" id="1315521at2"/>
<sequence length="313" mass="36203">MSKTKSVEQQKILRVFKLINLLRSNIGKSVNSLAEILGTDRRTVYRYFKLLEELGFRVERVYGKFKIADRVGQDKNSFYGTFSDDEAGYLVELMNKSGKKNLLKESILEKVQVRSDFQQSVSQLFNAKLGRFVDEIGDAIKNKFQVVLKDYYSLSSDSVSDRLIEPVVFSNNFESVYALEVASKEMKMFKLERISELKVSQKRHLYESLHEPLEQGLFGFTGKDQFSVRLRLSKKAYQLLIEEHPDAKPYTFMKGVHEYYFERDVPELPGIGRFVLGLPGEILVEKGEALKAYLEQQMKKAENMFSAFEQDKV</sequence>
<dbReference type="PROSITE" id="PS52050">
    <property type="entry name" value="WYL"/>
    <property type="match status" value="1"/>
</dbReference>
<evidence type="ECO:0000313" key="4">
    <source>
        <dbReference type="Proteomes" id="UP000248688"/>
    </source>
</evidence>
<name>A0A2Z4INN4_9BACT</name>
<feature type="coiled-coil region" evidence="1">
    <location>
        <begin position="284"/>
        <end position="311"/>
    </location>
</feature>
<evidence type="ECO:0000256" key="1">
    <source>
        <dbReference type="SAM" id="Coils"/>
    </source>
</evidence>
<dbReference type="InterPro" id="IPR036388">
    <property type="entry name" value="WH-like_DNA-bd_sf"/>
</dbReference>
<dbReference type="Gene3D" id="1.10.10.10">
    <property type="entry name" value="Winged helix-like DNA-binding domain superfamily/Winged helix DNA-binding domain"/>
    <property type="match status" value="1"/>
</dbReference>
<dbReference type="Proteomes" id="UP000248688">
    <property type="component" value="Chromosome"/>
</dbReference>
<protein>
    <submittedName>
        <fullName evidence="3">Transcriptional regulator</fullName>
    </submittedName>
</protein>
<proteinExistence type="predicted"/>
<dbReference type="PANTHER" id="PTHR34580:SF1">
    <property type="entry name" value="PROTEIN PAFC"/>
    <property type="match status" value="1"/>
</dbReference>
<dbReference type="InterPro" id="IPR013196">
    <property type="entry name" value="HTH_11"/>
</dbReference>
<evidence type="ECO:0000313" key="3">
    <source>
        <dbReference type="EMBL" id="AWW32369.1"/>
    </source>
</evidence>
<feature type="domain" description="Helix-turn-helix type 11" evidence="2">
    <location>
        <begin position="14"/>
        <end position="60"/>
    </location>
</feature>
<organism evidence="3 4">
    <name type="scientific">Echinicola strongylocentroti</name>
    <dbReference type="NCBI Taxonomy" id="1795355"/>
    <lineage>
        <taxon>Bacteria</taxon>
        <taxon>Pseudomonadati</taxon>
        <taxon>Bacteroidota</taxon>
        <taxon>Cytophagia</taxon>
        <taxon>Cytophagales</taxon>
        <taxon>Cyclobacteriaceae</taxon>
        <taxon>Echinicola</taxon>
    </lineage>
</organism>
<dbReference type="RefSeq" id="WP_112785742.1">
    <property type="nucleotide sequence ID" value="NZ_CP030041.1"/>
</dbReference>
<reference evidence="3 4" key="1">
    <citation type="submission" date="2018-06" db="EMBL/GenBank/DDBJ databases">
        <title>Echinicola strongylocentroti sp. nov., isolated from a sea urchin Strongylocentrotus intermedius.</title>
        <authorList>
            <person name="Bae S.S."/>
        </authorList>
    </citation>
    <scope>NUCLEOTIDE SEQUENCE [LARGE SCALE GENOMIC DNA]</scope>
    <source>
        <strain evidence="3 4">MEBiC08714</strain>
    </source>
</reference>
<dbReference type="KEGG" id="est:DN752_20725"/>
<dbReference type="PANTHER" id="PTHR34580">
    <property type="match status" value="1"/>
</dbReference>
<keyword evidence="1" id="KW-0175">Coiled coil</keyword>
<accession>A0A2Z4INN4</accession>
<dbReference type="AlphaFoldDB" id="A0A2Z4INN4"/>
<dbReference type="EMBL" id="CP030041">
    <property type="protein sequence ID" value="AWW32369.1"/>
    <property type="molecule type" value="Genomic_DNA"/>
</dbReference>
<evidence type="ECO:0000259" key="2">
    <source>
        <dbReference type="Pfam" id="PF08279"/>
    </source>
</evidence>
<dbReference type="InterPro" id="IPR036390">
    <property type="entry name" value="WH_DNA-bd_sf"/>
</dbReference>
<dbReference type="InterPro" id="IPR051534">
    <property type="entry name" value="CBASS_pafABC_assoc_protein"/>
</dbReference>
<keyword evidence="4" id="KW-1185">Reference proteome</keyword>
<dbReference type="Pfam" id="PF08279">
    <property type="entry name" value="HTH_11"/>
    <property type="match status" value="1"/>
</dbReference>